<evidence type="ECO:0000259" key="1">
    <source>
        <dbReference type="Pfam" id="PF01607"/>
    </source>
</evidence>
<evidence type="ECO:0000313" key="2">
    <source>
        <dbReference type="EMBL" id="CAF4193813.1"/>
    </source>
</evidence>
<proteinExistence type="predicted"/>
<gene>
    <name evidence="2" type="ORF">OKA104_LOCUS40585</name>
</gene>
<dbReference type="SUPFAM" id="SSF57625">
    <property type="entry name" value="Invertebrate chitin-binding proteins"/>
    <property type="match status" value="1"/>
</dbReference>
<dbReference type="InterPro" id="IPR036508">
    <property type="entry name" value="Chitin-bd_dom_sf"/>
</dbReference>
<name>A0A820B5J1_9BILA</name>
<dbReference type="Pfam" id="PF01607">
    <property type="entry name" value="CBM_14"/>
    <property type="match status" value="1"/>
</dbReference>
<organism evidence="2 3">
    <name type="scientific">Adineta steineri</name>
    <dbReference type="NCBI Taxonomy" id="433720"/>
    <lineage>
        <taxon>Eukaryota</taxon>
        <taxon>Metazoa</taxon>
        <taxon>Spiralia</taxon>
        <taxon>Gnathifera</taxon>
        <taxon>Rotifera</taxon>
        <taxon>Eurotatoria</taxon>
        <taxon>Bdelloidea</taxon>
        <taxon>Adinetida</taxon>
        <taxon>Adinetidae</taxon>
        <taxon>Adineta</taxon>
    </lineage>
</organism>
<dbReference type="GO" id="GO:0005576">
    <property type="term" value="C:extracellular region"/>
    <property type="evidence" value="ECO:0007669"/>
    <property type="project" value="InterPro"/>
</dbReference>
<dbReference type="AlphaFoldDB" id="A0A820B5J1"/>
<sequence>RTYGFSAGQVHQSPCRGVDGTFPLAHTDKGFIMCDGQSMFVESCPGGTVWDDLNKACVWAGMEGIIAPLGEQTKSVSYDSYSTVSRPMPVFEQPKLFRDLPVKSSYGSSYSEEQPRHISTFRDLPVKSSYGSSYGAPLVEKSIILADEPKVEYGARTEFIAPQQDRVFEPVVSSYGAPRMLKTHTWQKPMIRSFDRVQSSGY</sequence>
<dbReference type="EMBL" id="CAJOAY010008848">
    <property type="protein sequence ID" value="CAF4193813.1"/>
    <property type="molecule type" value="Genomic_DNA"/>
</dbReference>
<comment type="caution">
    <text evidence="2">The sequence shown here is derived from an EMBL/GenBank/DDBJ whole genome shotgun (WGS) entry which is preliminary data.</text>
</comment>
<feature type="non-terminal residue" evidence="2">
    <location>
        <position position="202"/>
    </location>
</feature>
<dbReference type="Proteomes" id="UP000663881">
    <property type="component" value="Unassembled WGS sequence"/>
</dbReference>
<dbReference type="Gene3D" id="2.170.140.10">
    <property type="entry name" value="Chitin binding domain"/>
    <property type="match status" value="1"/>
</dbReference>
<dbReference type="InterPro" id="IPR002557">
    <property type="entry name" value="Chitin-bd_dom"/>
</dbReference>
<accession>A0A820B5J1</accession>
<dbReference type="GO" id="GO:0008061">
    <property type="term" value="F:chitin binding"/>
    <property type="evidence" value="ECO:0007669"/>
    <property type="project" value="InterPro"/>
</dbReference>
<evidence type="ECO:0000313" key="3">
    <source>
        <dbReference type="Proteomes" id="UP000663881"/>
    </source>
</evidence>
<reference evidence="2" key="1">
    <citation type="submission" date="2021-02" db="EMBL/GenBank/DDBJ databases">
        <authorList>
            <person name="Nowell W R."/>
        </authorList>
    </citation>
    <scope>NUCLEOTIDE SEQUENCE</scope>
</reference>
<protein>
    <recommendedName>
        <fullName evidence="1">Chitin-binding type-2 domain-containing protein</fullName>
    </recommendedName>
</protein>
<feature type="domain" description="Chitin-binding type-2" evidence="1">
    <location>
        <begin position="15"/>
        <end position="60"/>
    </location>
</feature>